<protein>
    <recommendedName>
        <fullName evidence="3">YdbS-like PH domain-containing protein</fullName>
    </recommendedName>
</protein>
<organism evidence="4 5">
    <name type="scientific">Roseovarius atlanticus</name>
    <dbReference type="NCBI Taxonomy" id="1641875"/>
    <lineage>
        <taxon>Bacteria</taxon>
        <taxon>Pseudomonadati</taxon>
        <taxon>Pseudomonadota</taxon>
        <taxon>Alphaproteobacteria</taxon>
        <taxon>Rhodobacterales</taxon>
        <taxon>Roseobacteraceae</taxon>
        <taxon>Roseovarius</taxon>
    </lineage>
</organism>
<keyword evidence="2" id="KW-0812">Transmembrane</keyword>
<feature type="domain" description="YdbS-like PH" evidence="3">
    <location>
        <begin position="96"/>
        <end position="185"/>
    </location>
</feature>
<gene>
    <name evidence="4" type="ORF">XM53_14685</name>
</gene>
<keyword evidence="5" id="KW-1185">Reference proteome</keyword>
<comment type="caution">
    <text evidence="4">The sequence shown here is derived from an EMBL/GenBank/DDBJ whole genome shotgun (WGS) entry which is preliminary data.</text>
</comment>
<dbReference type="EMBL" id="LAXJ01000017">
    <property type="protein sequence ID" value="KRS11721.1"/>
    <property type="molecule type" value="Genomic_DNA"/>
</dbReference>
<feature type="region of interest" description="Disordered" evidence="1">
    <location>
        <begin position="197"/>
        <end position="221"/>
    </location>
</feature>
<keyword evidence="2" id="KW-0472">Membrane</keyword>
<dbReference type="RefSeq" id="WP_057794688.1">
    <property type="nucleotide sequence ID" value="NZ_LAXJ01000017.1"/>
</dbReference>
<evidence type="ECO:0000256" key="2">
    <source>
        <dbReference type="SAM" id="Phobius"/>
    </source>
</evidence>
<evidence type="ECO:0000313" key="5">
    <source>
        <dbReference type="Proteomes" id="UP000051295"/>
    </source>
</evidence>
<dbReference type="Proteomes" id="UP000051295">
    <property type="component" value="Unassembled WGS sequence"/>
</dbReference>
<evidence type="ECO:0000313" key="4">
    <source>
        <dbReference type="EMBL" id="KRS11721.1"/>
    </source>
</evidence>
<dbReference type="InterPro" id="IPR054839">
    <property type="entry name" value="puhB_PGC"/>
</dbReference>
<dbReference type="PATRIC" id="fig|1641875.4.peg.742"/>
<name>A0A0T5NS01_9RHOB</name>
<evidence type="ECO:0000259" key="3">
    <source>
        <dbReference type="Pfam" id="PF03703"/>
    </source>
</evidence>
<sequence length="221" mass="24213">MPHDDFHVEPVPGLPERPPEGEQILWQGRPNWWALTVQSLNLYWVVGYFVVLFAWRFVTLFDQVGMAHAFRVSFPFLVIGAVAAALLLLIGCVQARATVYTITNRRVAMRVGAALTVTLNLPFSRIASADLALRRSGNGTIALDLMDPPPLSYLTCWPHVRPWHVRKPQPALRAIDDAARIARLIAETAEAQVNAPKLARTPAATPNTGADDIAPGAVPAE</sequence>
<dbReference type="STRING" id="1641875.XM53_14685"/>
<accession>A0A0T5NS01</accession>
<keyword evidence="2" id="KW-1133">Transmembrane helix</keyword>
<reference evidence="4 5" key="1">
    <citation type="submission" date="2015-04" db="EMBL/GenBank/DDBJ databases">
        <title>The draft genome sequence of Roseovarius sp.R12b.</title>
        <authorList>
            <person name="Li G."/>
            <person name="Lai Q."/>
            <person name="Shao Z."/>
            <person name="Yan P."/>
        </authorList>
    </citation>
    <scope>NUCLEOTIDE SEQUENCE [LARGE SCALE GENOMIC DNA]</scope>
    <source>
        <strain evidence="4 5">R12B</strain>
    </source>
</reference>
<evidence type="ECO:0000256" key="1">
    <source>
        <dbReference type="SAM" id="MobiDB-lite"/>
    </source>
</evidence>
<dbReference type="AlphaFoldDB" id="A0A0T5NS01"/>
<feature type="transmembrane region" description="Helical" evidence="2">
    <location>
        <begin position="73"/>
        <end position="91"/>
    </location>
</feature>
<dbReference type="OrthoDB" id="7345733at2"/>
<dbReference type="NCBIfam" id="NF040894">
    <property type="entry name" value="puhB_PGC"/>
    <property type="match status" value="1"/>
</dbReference>
<dbReference type="Pfam" id="PF03703">
    <property type="entry name" value="bPH_2"/>
    <property type="match status" value="1"/>
</dbReference>
<feature type="transmembrane region" description="Helical" evidence="2">
    <location>
        <begin position="42"/>
        <end position="61"/>
    </location>
</feature>
<proteinExistence type="predicted"/>
<dbReference type="InterPro" id="IPR005182">
    <property type="entry name" value="YdbS-like_PH"/>
</dbReference>